<reference evidence="2 3" key="1">
    <citation type="submission" date="2024-01" db="EMBL/GenBank/DDBJ databases">
        <title>A draft genome for the cacao thread blight pathogen Marasmiellus scandens.</title>
        <authorList>
            <person name="Baruah I.K."/>
            <person name="Leung J."/>
            <person name="Bukari Y."/>
            <person name="Amoako-Attah I."/>
            <person name="Meinhardt L.W."/>
            <person name="Bailey B.A."/>
            <person name="Cohen S.P."/>
        </authorList>
    </citation>
    <scope>NUCLEOTIDE SEQUENCE [LARGE SCALE GENOMIC DNA]</scope>
    <source>
        <strain evidence="2 3">GH-19</strain>
    </source>
</reference>
<evidence type="ECO:0000313" key="2">
    <source>
        <dbReference type="EMBL" id="KAK7437366.1"/>
    </source>
</evidence>
<proteinExistence type="predicted"/>
<name>A0ABR1INR3_9AGAR</name>
<sequence length="94" mass="10062">MLVGMSEARAERENTSLSEAEGGDVLNLTSGAPSFAPQLTRFATHVDAISNALNGARSQLRGELVLGKRGPCMIVEATENHKPSKTILHFKQNS</sequence>
<evidence type="ECO:0000313" key="3">
    <source>
        <dbReference type="Proteomes" id="UP001498398"/>
    </source>
</evidence>
<comment type="caution">
    <text evidence="2">The sequence shown here is derived from an EMBL/GenBank/DDBJ whole genome shotgun (WGS) entry which is preliminary data.</text>
</comment>
<organism evidence="2 3">
    <name type="scientific">Marasmiellus scandens</name>
    <dbReference type="NCBI Taxonomy" id="2682957"/>
    <lineage>
        <taxon>Eukaryota</taxon>
        <taxon>Fungi</taxon>
        <taxon>Dikarya</taxon>
        <taxon>Basidiomycota</taxon>
        <taxon>Agaricomycotina</taxon>
        <taxon>Agaricomycetes</taxon>
        <taxon>Agaricomycetidae</taxon>
        <taxon>Agaricales</taxon>
        <taxon>Marasmiineae</taxon>
        <taxon>Omphalotaceae</taxon>
        <taxon>Marasmiellus</taxon>
    </lineage>
</organism>
<dbReference type="EMBL" id="JBANRG010000086">
    <property type="protein sequence ID" value="KAK7437366.1"/>
    <property type="molecule type" value="Genomic_DNA"/>
</dbReference>
<accession>A0ABR1INR3</accession>
<feature type="region of interest" description="Disordered" evidence="1">
    <location>
        <begin position="1"/>
        <end position="29"/>
    </location>
</feature>
<dbReference type="Proteomes" id="UP001498398">
    <property type="component" value="Unassembled WGS sequence"/>
</dbReference>
<keyword evidence="3" id="KW-1185">Reference proteome</keyword>
<protein>
    <submittedName>
        <fullName evidence="2">Uncharacterized protein</fullName>
    </submittedName>
</protein>
<evidence type="ECO:0000256" key="1">
    <source>
        <dbReference type="SAM" id="MobiDB-lite"/>
    </source>
</evidence>
<gene>
    <name evidence="2" type="ORF">VKT23_018611</name>
</gene>